<feature type="transmembrane region" description="Helical" evidence="1">
    <location>
        <begin position="74"/>
        <end position="94"/>
    </location>
</feature>
<dbReference type="SUPFAM" id="SSF56219">
    <property type="entry name" value="DNase I-like"/>
    <property type="match status" value="1"/>
</dbReference>
<protein>
    <submittedName>
        <fullName evidence="2">Uncharacterized protein</fullName>
    </submittedName>
</protein>
<evidence type="ECO:0000313" key="2">
    <source>
        <dbReference type="EMBL" id="KAK9881319.1"/>
    </source>
</evidence>
<organism evidence="2 3">
    <name type="scientific">Henosepilachna vigintioctopunctata</name>
    <dbReference type="NCBI Taxonomy" id="420089"/>
    <lineage>
        <taxon>Eukaryota</taxon>
        <taxon>Metazoa</taxon>
        <taxon>Ecdysozoa</taxon>
        <taxon>Arthropoda</taxon>
        <taxon>Hexapoda</taxon>
        <taxon>Insecta</taxon>
        <taxon>Pterygota</taxon>
        <taxon>Neoptera</taxon>
        <taxon>Endopterygota</taxon>
        <taxon>Coleoptera</taxon>
        <taxon>Polyphaga</taxon>
        <taxon>Cucujiformia</taxon>
        <taxon>Coccinelloidea</taxon>
        <taxon>Coccinellidae</taxon>
        <taxon>Epilachninae</taxon>
        <taxon>Epilachnini</taxon>
        <taxon>Henosepilachna</taxon>
    </lineage>
</organism>
<keyword evidence="1" id="KW-1133">Transmembrane helix</keyword>
<dbReference type="AlphaFoldDB" id="A0AAW1UKS3"/>
<accession>A0AAW1UKS3</accession>
<dbReference type="Gene3D" id="3.60.10.10">
    <property type="entry name" value="Endonuclease/exonuclease/phosphatase"/>
    <property type="match status" value="1"/>
</dbReference>
<evidence type="ECO:0000256" key="1">
    <source>
        <dbReference type="SAM" id="Phobius"/>
    </source>
</evidence>
<comment type="caution">
    <text evidence="2">The sequence shown here is derived from an EMBL/GenBank/DDBJ whole genome shotgun (WGS) entry which is preliminary data.</text>
</comment>
<reference evidence="2 3" key="1">
    <citation type="submission" date="2023-03" db="EMBL/GenBank/DDBJ databases">
        <title>Genome insight into feeding habits of ladybird beetles.</title>
        <authorList>
            <person name="Li H.-S."/>
            <person name="Huang Y.-H."/>
            <person name="Pang H."/>
        </authorList>
    </citation>
    <scope>NUCLEOTIDE SEQUENCE [LARGE SCALE GENOMIC DNA]</scope>
    <source>
        <strain evidence="2">SYSU_2023b</strain>
        <tissue evidence="2">Whole body</tissue>
    </source>
</reference>
<dbReference type="EMBL" id="JARQZJ010000068">
    <property type="protein sequence ID" value="KAK9881319.1"/>
    <property type="molecule type" value="Genomic_DNA"/>
</dbReference>
<keyword evidence="3" id="KW-1185">Reference proteome</keyword>
<proteinExistence type="predicted"/>
<dbReference type="Proteomes" id="UP001431783">
    <property type="component" value="Unassembled WGS sequence"/>
</dbReference>
<dbReference type="InterPro" id="IPR036691">
    <property type="entry name" value="Endo/exonu/phosph_ase_sf"/>
</dbReference>
<name>A0AAW1UKS3_9CUCU</name>
<keyword evidence="1" id="KW-0472">Membrane</keyword>
<gene>
    <name evidence="2" type="ORF">WA026_015445</name>
</gene>
<keyword evidence="1" id="KW-0812">Transmembrane</keyword>
<evidence type="ECO:0000313" key="3">
    <source>
        <dbReference type="Proteomes" id="UP001431783"/>
    </source>
</evidence>
<sequence length="103" mass="12412">MNVQSIRNEIDDIQYYIKPDDFDILAFIETWLSEDEEFLYQLNGYNNVKMRRSKRNINTQTSPRPLKMKQLYSFFRLHLSGSIFGVIVLLLELLKARFIDRYI</sequence>